<keyword evidence="1" id="KW-0812">Transmembrane</keyword>
<feature type="transmembrane region" description="Helical" evidence="1">
    <location>
        <begin position="124"/>
        <end position="144"/>
    </location>
</feature>
<keyword evidence="1" id="KW-0472">Membrane</keyword>
<feature type="transmembrane region" description="Helical" evidence="1">
    <location>
        <begin position="98"/>
        <end position="117"/>
    </location>
</feature>
<gene>
    <name evidence="2" type="ORF">HPLM_LOCUS2288</name>
</gene>
<evidence type="ECO:0000313" key="4">
    <source>
        <dbReference type="WBParaSite" id="HPLM_0000229201-mRNA-1"/>
    </source>
</evidence>
<dbReference type="AlphaFoldDB" id="A0A0N4VYC1"/>
<dbReference type="OMA" id="QYEECPK"/>
<dbReference type="OrthoDB" id="10322368at2759"/>
<evidence type="ECO:0000256" key="1">
    <source>
        <dbReference type="SAM" id="Phobius"/>
    </source>
</evidence>
<evidence type="ECO:0000313" key="2">
    <source>
        <dbReference type="EMBL" id="VDO13958.1"/>
    </source>
</evidence>
<keyword evidence="1" id="KW-1133">Transmembrane helix</keyword>
<dbReference type="WBParaSite" id="HPLM_0000229201-mRNA-1">
    <property type="protein sequence ID" value="HPLM_0000229201-mRNA-1"/>
    <property type="gene ID" value="HPLM_0000229201"/>
</dbReference>
<reference evidence="4" key="1">
    <citation type="submission" date="2017-02" db="UniProtKB">
        <authorList>
            <consortium name="WormBaseParasite"/>
        </authorList>
    </citation>
    <scope>IDENTIFICATION</scope>
</reference>
<reference evidence="2 3" key="2">
    <citation type="submission" date="2018-11" db="EMBL/GenBank/DDBJ databases">
        <authorList>
            <consortium name="Pathogen Informatics"/>
        </authorList>
    </citation>
    <scope>NUCLEOTIDE SEQUENCE [LARGE SCALE GENOMIC DNA]</scope>
    <source>
        <strain evidence="2 3">MHpl1</strain>
    </source>
</reference>
<accession>A0A0N4VYC1</accession>
<dbReference type="Proteomes" id="UP000268014">
    <property type="component" value="Unassembled WGS sequence"/>
</dbReference>
<keyword evidence="3" id="KW-1185">Reference proteome</keyword>
<protein>
    <submittedName>
        <fullName evidence="4">MARVEL domain-containing protein</fullName>
    </submittedName>
</protein>
<feature type="transmembrane region" description="Helical" evidence="1">
    <location>
        <begin position="156"/>
        <end position="184"/>
    </location>
</feature>
<proteinExistence type="predicted"/>
<evidence type="ECO:0000313" key="3">
    <source>
        <dbReference type="Proteomes" id="UP000268014"/>
    </source>
</evidence>
<dbReference type="EMBL" id="UZAF01004424">
    <property type="protein sequence ID" value="VDO13958.1"/>
    <property type="molecule type" value="Genomic_DNA"/>
</dbReference>
<organism evidence="4">
    <name type="scientific">Haemonchus placei</name>
    <name type="common">Barber's pole worm</name>
    <dbReference type="NCBI Taxonomy" id="6290"/>
    <lineage>
        <taxon>Eukaryota</taxon>
        <taxon>Metazoa</taxon>
        <taxon>Ecdysozoa</taxon>
        <taxon>Nematoda</taxon>
        <taxon>Chromadorea</taxon>
        <taxon>Rhabditida</taxon>
        <taxon>Rhabditina</taxon>
        <taxon>Rhabditomorpha</taxon>
        <taxon>Strongyloidea</taxon>
        <taxon>Trichostrongylidae</taxon>
        <taxon>Haemonchus</taxon>
    </lineage>
</organism>
<feature type="transmembrane region" description="Helical" evidence="1">
    <location>
        <begin position="75"/>
        <end position="92"/>
    </location>
</feature>
<sequence>MITLVSSMIQTIVHKPTGVSLIRTPKMPSIAIDEGSSERNPSNKDESKEVIKQYEECPKRAYAGSDNGCCDNEKFLIGVAILLMVFALLTLVNYYHMALVPLLLSIATSIVIIVGVCTKNSVCMLISMILLIILAVIEIVKLLFELYHFINGESEVTARAIIGFIFGILFCVTIVFAIISTCALRREY</sequence>
<name>A0A0N4VYC1_HAEPC</name>